<dbReference type="SUPFAM" id="SSF53800">
    <property type="entry name" value="Chelatase"/>
    <property type="match status" value="1"/>
</dbReference>
<proteinExistence type="predicted"/>
<dbReference type="InterPro" id="IPR002762">
    <property type="entry name" value="CbiX-like"/>
</dbReference>
<dbReference type="Pfam" id="PF01903">
    <property type="entry name" value="CbiX"/>
    <property type="match status" value="1"/>
</dbReference>
<dbReference type="PANTHER" id="PTHR21694:SF18">
    <property type="entry name" value="COILED-COIL DOMAIN-CONTAINING PROTEIN 63"/>
    <property type="match status" value="1"/>
</dbReference>
<feature type="domain" description="ODAD1 central coiled coil region" evidence="6">
    <location>
        <begin position="111"/>
        <end position="345"/>
    </location>
</feature>
<evidence type="ECO:0000256" key="1">
    <source>
        <dbReference type="ARBA" id="ARBA00022723"/>
    </source>
</evidence>
<keyword evidence="8" id="KW-1185">Reference proteome</keyword>
<dbReference type="EMBL" id="JALJOU010000020">
    <property type="protein sequence ID" value="KAK9838199.1"/>
    <property type="molecule type" value="Genomic_DNA"/>
</dbReference>
<name>A0AAW1RW94_9CHLO</name>
<dbReference type="GO" id="GO:0016829">
    <property type="term" value="F:lyase activity"/>
    <property type="evidence" value="ECO:0007669"/>
    <property type="project" value="UniProtKB-KW"/>
</dbReference>
<accession>A0AAW1RW94</accession>
<dbReference type="AlphaFoldDB" id="A0AAW1RW94"/>
<feature type="coiled-coil region" evidence="4">
    <location>
        <begin position="67"/>
        <end position="94"/>
    </location>
</feature>
<evidence type="ECO:0000256" key="5">
    <source>
        <dbReference type="SAM" id="MobiDB-lite"/>
    </source>
</evidence>
<dbReference type="Proteomes" id="UP001445335">
    <property type="component" value="Unassembled WGS sequence"/>
</dbReference>
<feature type="coiled-coil region" evidence="4">
    <location>
        <begin position="125"/>
        <end position="177"/>
    </location>
</feature>
<protein>
    <recommendedName>
        <fullName evidence="6">ODAD1 central coiled coil region domain-containing protein</fullName>
    </recommendedName>
</protein>
<dbReference type="Pfam" id="PF21773">
    <property type="entry name" value="ODAD1_CC"/>
    <property type="match status" value="1"/>
</dbReference>
<dbReference type="GO" id="GO:0046872">
    <property type="term" value="F:metal ion binding"/>
    <property type="evidence" value="ECO:0007669"/>
    <property type="project" value="UniProtKB-KW"/>
</dbReference>
<dbReference type="PANTHER" id="PTHR21694">
    <property type="entry name" value="COILED-COIL DOMAIN-CONTAINING PROTEIN 63"/>
    <property type="match status" value="1"/>
</dbReference>
<keyword evidence="3" id="KW-0456">Lyase</keyword>
<keyword evidence="2 4" id="KW-0175">Coiled coil</keyword>
<reference evidence="7 8" key="1">
    <citation type="journal article" date="2024" name="Nat. Commun.">
        <title>Phylogenomics reveals the evolutionary origins of lichenization in chlorophyte algae.</title>
        <authorList>
            <person name="Puginier C."/>
            <person name="Libourel C."/>
            <person name="Otte J."/>
            <person name="Skaloud P."/>
            <person name="Haon M."/>
            <person name="Grisel S."/>
            <person name="Petersen M."/>
            <person name="Berrin J.G."/>
            <person name="Delaux P.M."/>
            <person name="Dal Grande F."/>
            <person name="Keller J."/>
        </authorList>
    </citation>
    <scope>NUCLEOTIDE SEQUENCE [LARGE SCALE GENOMIC DNA]</scope>
    <source>
        <strain evidence="7 8">SAG 245.80</strain>
    </source>
</reference>
<dbReference type="InterPro" id="IPR049258">
    <property type="entry name" value="ODAD1_CC"/>
</dbReference>
<evidence type="ECO:0000256" key="2">
    <source>
        <dbReference type="ARBA" id="ARBA00023054"/>
    </source>
</evidence>
<feature type="compositionally biased region" description="Low complexity" evidence="5">
    <location>
        <begin position="418"/>
        <end position="430"/>
    </location>
</feature>
<feature type="compositionally biased region" description="Low complexity" evidence="5">
    <location>
        <begin position="390"/>
        <end position="410"/>
    </location>
</feature>
<dbReference type="InterPro" id="IPR051876">
    <property type="entry name" value="ODA-DC/CCD"/>
</dbReference>
<feature type="region of interest" description="Disordered" evidence="5">
    <location>
        <begin position="390"/>
        <end position="485"/>
    </location>
</feature>
<evidence type="ECO:0000256" key="3">
    <source>
        <dbReference type="ARBA" id="ARBA00023239"/>
    </source>
</evidence>
<gene>
    <name evidence="7" type="ORF">WJX81_008429</name>
</gene>
<evidence type="ECO:0000259" key="6">
    <source>
        <dbReference type="Pfam" id="PF21773"/>
    </source>
</evidence>
<evidence type="ECO:0000313" key="8">
    <source>
        <dbReference type="Proteomes" id="UP001445335"/>
    </source>
</evidence>
<evidence type="ECO:0000313" key="7">
    <source>
        <dbReference type="EMBL" id="KAK9838199.1"/>
    </source>
</evidence>
<dbReference type="CDD" id="cd03416">
    <property type="entry name" value="CbiX_SirB_N"/>
    <property type="match status" value="1"/>
</dbReference>
<evidence type="ECO:0000256" key="4">
    <source>
        <dbReference type="SAM" id="Coils"/>
    </source>
</evidence>
<comment type="caution">
    <text evidence="7">The sequence shown here is derived from an EMBL/GenBank/DDBJ whole genome shotgun (WGS) entry which is preliminary data.</text>
</comment>
<dbReference type="Gene3D" id="3.40.50.1400">
    <property type="match status" value="1"/>
</dbReference>
<organism evidence="7 8">
    <name type="scientific">Elliptochloris bilobata</name>
    <dbReference type="NCBI Taxonomy" id="381761"/>
    <lineage>
        <taxon>Eukaryota</taxon>
        <taxon>Viridiplantae</taxon>
        <taxon>Chlorophyta</taxon>
        <taxon>core chlorophytes</taxon>
        <taxon>Trebouxiophyceae</taxon>
        <taxon>Trebouxiophyceae incertae sedis</taxon>
        <taxon>Elliptochloris clade</taxon>
        <taxon>Elliptochloris</taxon>
    </lineage>
</organism>
<sequence>MDAQPFAETQQFFVKQRAAIDRLRADNVLLKEEVMLENRFSVAPTSAAAATAILGLQEQSEVYNQKIGAERARMLDLREKLAALRARVAEQRRAMGGVNAARDGDMQACKIHSHGREAHAAGAGRERAQAEAGGLKAAADREQANAEAEWRQLTQLLEHARQQREAARNREIEARDLQTLTVLSSEVGPRRRTASPASGGARTGAAAADRLRELGAAFDAVLAATGAADVDALAATIVAGEDTNFRLLGYVGAVNAEADALEAAAADLRGEVAAAGDAAAAADAARRAVTQELEGRLSATEASASGFEGRRDSAAACTSRLRDGLAMLWQRAGCDTPAVRALLGSGGPTDASLMQFLGVLEQRTHELLQAYVAKVVAEGPGQQKRARALLAPPSAPGSGEAGAAITVDPPTTVPPPAGAASAAAGSADGSDGSGAEDDDQPLDRQALYQRVQRSLARHSPAAATPLARPKHLRSGGQGRYRSVASGGLPTTGVGADEDLAVVLVDHGSKRVEANKMLEEFAELYRQTTQRQLVEIAHMELAQPSIADAVAKCAAAGAKKVVVAPYFLSRGRHITEDIPALVASAQAEHPSLQCVVADPIGIDPLMVQLIEKRVADTLPAAT</sequence>
<keyword evidence="1" id="KW-0479">Metal-binding</keyword>